<accession>A0AA39C6F1</accession>
<keyword evidence="1" id="KW-0472">Membrane</keyword>
<dbReference type="AlphaFoldDB" id="A0AA39C6F1"/>
<proteinExistence type="predicted"/>
<reference evidence="2" key="1">
    <citation type="journal article" date="2023" name="bioRxiv">
        <title>Scaffold-level genome assemblies of two parasitoid biocontrol wasps reveal the parthenogenesis mechanism and an associated novel virus.</title>
        <authorList>
            <person name="Inwood S."/>
            <person name="Skelly J."/>
            <person name="Guhlin J."/>
            <person name="Harrop T."/>
            <person name="Goldson S."/>
            <person name="Dearden P."/>
        </authorList>
    </citation>
    <scope>NUCLEOTIDE SEQUENCE</scope>
    <source>
        <strain evidence="2">Irish</strain>
        <tissue evidence="2">Whole body</tissue>
    </source>
</reference>
<dbReference type="Proteomes" id="UP001168990">
    <property type="component" value="Unassembled WGS sequence"/>
</dbReference>
<keyword evidence="1" id="KW-1133">Transmembrane helix</keyword>
<dbReference type="EMBL" id="JAQQBS010001424">
    <property type="protein sequence ID" value="KAK0158673.1"/>
    <property type="molecule type" value="Genomic_DNA"/>
</dbReference>
<keyword evidence="3" id="KW-1185">Reference proteome</keyword>
<protein>
    <submittedName>
        <fullName evidence="2">Uncharacterized protein</fullName>
    </submittedName>
</protein>
<evidence type="ECO:0000256" key="1">
    <source>
        <dbReference type="SAM" id="Phobius"/>
    </source>
</evidence>
<evidence type="ECO:0000313" key="2">
    <source>
        <dbReference type="EMBL" id="KAK0158673.1"/>
    </source>
</evidence>
<sequence>MIDLSLAIDSLCQEIENGSAGQLQCIRFMNEPEMICRYSLKWVSMTKCCYNYEKEYFYCCPHPEARRLEYATRITGILIIVVLFIIMVLLLCVFCTRCPIGRAIHKRRIINRQIEEEML</sequence>
<keyword evidence="1" id="KW-0812">Transmembrane</keyword>
<reference evidence="2" key="2">
    <citation type="submission" date="2023-03" db="EMBL/GenBank/DDBJ databases">
        <authorList>
            <person name="Inwood S.N."/>
            <person name="Skelly J.G."/>
            <person name="Guhlin J."/>
            <person name="Harrop T.W.R."/>
            <person name="Goldson S.G."/>
            <person name="Dearden P.K."/>
        </authorList>
    </citation>
    <scope>NUCLEOTIDE SEQUENCE</scope>
    <source>
        <strain evidence="2">Irish</strain>
        <tissue evidence="2">Whole body</tissue>
    </source>
</reference>
<organism evidence="2 3">
    <name type="scientific">Microctonus aethiopoides</name>
    <dbReference type="NCBI Taxonomy" id="144406"/>
    <lineage>
        <taxon>Eukaryota</taxon>
        <taxon>Metazoa</taxon>
        <taxon>Ecdysozoa</taxon>
        <taxon>Arthropoda</taxon>
        <taxon>Hexapoda</taxon>
        <taxon>Insecta</taxon>
        <taxon>Pterygota</taxon>
        <taxon>Neoptera</taxon>
        <taxon>Endopterygota</taxon>
        <taxon>Hymenoptera</taxon>
        <taxon>Apocrita</taxon>
        <taxon>Ichneumonoidea</taxon>
        <taxon>Braconidae</taxon>
        <taxon>Euphorinae</taxon>
        <taxon>Microctonus</taxon>
    </lineage>
</organism>
<feature type="transmembrane region" description="Helical" evidence="1">
    <location>
        <begin position="74"/>
        <end position="100"/>
    </location>
</feature>
<gene>
    <name evidence="2" type="ORF">PV328_009649</name>
</gene>
<name>A0AA39C6F1_9HYME</name>
<evidence type="ECO:0000313" key="3">
    <source>
        <dbReference type="Proteomes" id="UP001168990"/>
    </source>
</evidence>
<comment type="caution">
    <text evidence="2">The sequence shown here is derived from an EMBL/GenBank/DDBJ whole genome shotgun (WGS) entry which is preliminary data.</text>
</comment>